<proteinExistence type="predicted"/>
<sequence length="282" mass="29723">MPVDYEGVLLLMYVYGCGAVRLRTAVACGTTICVAYPLAEAWAGLPPDALQARTLFIVTTNVIGMVTAWILDQEARGNFLVARQLRGMAHVDFLTGLPNRRDFSERIEAAWKQASAERRPLAIALVDVDWFKAYNDRYGHPAGDRVLRAVAQVLARHASGSGDLVARLGGEEFVCVWYGATAGAARAAADAIHADIAALGVPHAGSDAGRLTLSIGLHVVVPRPDQSRADALYQADQALYAAKAAGRNTTVLGRADGEGDPAPAGRGAAAGGMYEREPGGVS</sequence>
<dbReference type="InterPro" id="IPR000160">
    <property type="entry name" value="GGDEF_dom"/>
</dbReference>
<reference evidence="6 7" key="1">
    <citation type="submission" date="2019-07" db="EMBL/GenBank/DDBJ databases">
        <title>Luteimonas sp. YD-1 nov., isolated from acidic soil.</title>
        <authorList>
            <person name="Zhou J."/>
        </authorList>
    </citation>
    <scope>NUCLEOTIDE SEQUENCE [LARGE SCALE GENOMIC DNA]</scope>
    <source>
        <strain evidence="6 7">YD-1</strain>
    </source>
</reference>
<evidence type="ECO:0000313" key="7">
    <source>
        <dbReference type="Proteomes" id="UP000315949"/>
    </source>
</evidence>
<dbReference type="GO" id="GO:1902201">
    <property type="term" value="P:negative regulation of bacterial-type flagellum-dependent cell motility"/>
    <property type="evidence" value="ECO:0007669"/>
    <property type="project" value="TreeGrafter"/>
</dbReference>
<dbReference type="NCBIfam" id="TIGR00254">
    <property type="entry name" value="GGDEF"/>
    <property type="match status" value="1"/>
</dbReference>
<dbReference type="SMART" id="SM00267">
    <property type="entry name" value="GGDEF"/>
    <property type="match status" value="1"/>
</dbReference>
<dbReference type="Pfam" id="PF00990">
    <property type="entry name" value="GGDEF"/>
    <property type="match status" value="1"/>
</dbReference>
<dbReference type="Proteomes" id="UP000315949">
    <property type="component" value="Unassembled WGS sequence"/>
</dbReference>
<dbReference type="Gene3D" id="3.30.70.270">
    <property type="match status" value="1"/>
</dbReference>
<feature type="domain" description="GGDEF" evidence="5">
    <location>
        <begin position="119"/>
        <end position="255"/>
    </location>
</feature>
<evidence type="ECO:0000256" key="2">
    <source>
        <dbReference type="ARBA" id="ARBA00012528"/>
    </source>
</evidence>
<dbReference type="PANTHER" id="PTHR45138:SF9">
    <property type="entry name" value="DIGUANYLATE CYCLASE DGCM-RELATED"/>
    <property type="match status" value="1"/>
</dbReference>
<dbReference type="InterPro" id="IPR029787">
    <property type="entry name" value="Nucleotide_cyclase"/>
</dbReference>
<dbReference type="PROSITE" id="PS50887">
    <property type="entry name" value="GGDEF"/>
    <property type="match status" value="1"/>
</dbReference>
<dbReference type="GO" id="GO:0043709">
    <property type="term" value="P:cell adhesion involved in single-species biofilm formation"/>
    <property type="evidence" value="ECO:0007669"/>
    <property type="project" value="TreeGrafter"/>
</dbReference>
<dbReference type="InterPro" id="IPR043128">
    <property type="entry name" value="Rev_trsase/Diguanyl_cyclase"/>
</dbReference>
<accession>A0A5C5TYY1</accession>
<dbReference type="AlphaFoldDB" id="A0A5C5TYY1"/>
<dbReference type="PANTHER" id="PTHR45138">
    <property type="entry name" value="REGULATORY COMPONENTS OF SENSORY TRANSDUCTION SYSTEM"/>
    <property type="match status" value="1"/>
</dbReference>
<evidence type="ECO:0000256" key="3">
    <source>
        <dbReference type="ARBA" id="ARBA00034247"/>
    </source>
</evidence>
<keyword evidence="7" id="KW-1185">Reference proteome</keyword>
<evidence type="ECO:0000256" key="4">
    <source>
        <dbReference type="SAM" id="MobiDB-lite"/>
    </source>
</evidence>
<feature type="region of interest" description="Disordered" evidence="4">
    <location>
        <begin position="251"/>
        <end position="282"/>
    </location>
</feature>
<dbReference type="CDD" id="cd01949">
    <property type="entry name" value="GGDEF"/>
    <property type="match status" value="1"/>
</dbReference>
<comment type="cofactor">
    <cofactor evidence="1">
        <name>Mg(2+)</name>
        <dbReference type="ChEBI" id="CHEBI:18420"/>
    </cofactor>
</comment>
<dbReference type="InterPro" id="IPR050469">
    <property type="entry name" value="Diguanylate_Cyclase"/>
</dbReference>
<dbReference type="SUPFAM" id="SSF55073">
    <property type="entry name" value="Nucleotide cyclase"/>
    <property type="match status" value="1"/>
</dbReference>
<dbReference type="EC" id="2.7.7.65" evidence="2"/>
<organism evidence="6 7">
    <name type="scientific">Luteimonas wenzhouensis</name>
    <dbReference type="NCBI Taxonomy" id="2599615"/>
    <lineage>
        <taxon>Bacteria</taxon>
        <taxon>Pseudomonadati</taxon>
        <taxon>Pseudomonadota</taxon>
        <taxon>Gammaproteobacteria</taxon>
        <taxon>Lysobacterales</taxon>
        <taxon>Lysobacteraceae</taxon>
        <taxon>Luteimonas</taxon>
    </lineage>
</organism>
<dbReference type="EMBL" id="VOHE01000004">
    <property type="protein sequence ID" value="TWT18994.1"/>
    <property type="molecule type" value="Genomic_DNA"/>
</dbReference>
<gene>
    <name evidence="6" type="ORF">FQY79_09380</name>
</gene>
<dbReference type="FunFam" id="3.30.70.270:FF:000001">
    <property type="entry name" value="Diguanylate cyclase domain protein"/>
    <property type="match status" value="1"/>
</dbReference>
<comment type="caution">
    <text evidence="6">The sequence shown here is derived from an EMBL/GenBank/DDBJ whole genome shotgun (WGS) entry which is preliminary data.</text>
</comment>
<evidence type="ECO:0000256" key="1">
    <source>
        <dbReference type="ARBA" id="ARBA00001946"/>
    </source>
</evidence>
<protein>
    <recommendedName>
        <fullName evidence="2">diguanylate cyclase</fullName>
        <ecNumber evidence="2">2.7.7.65</ecNumber>
    </recommendedName>
</protein>
<evidence type="ECO:0000259" key="5">
    <source>
        <dbReference type="PROSITE" id="PS50887"/>
    </source>
</evidence>
<comment type="catalytic activity">
    <reaction evidence="3">
        <text>2 GTP = 3',3'-c-di-GMP + 2 diphosphate</text>
        <dbReference type="Rhea" id="RHEA:24898"/>
        <dbReference type="ChEBI" id="CHEBI:33019"/>
        <dbReference type="ChEBI" id="CHEBI:37565"/>
        <dbReference type="ChEBI" id="CHEBI:58805"/>
        <dbReference type="EC" id="2.7.7.65"/>
    </reaction>
</comment>
<dbReference type="GO" id="GO:0052621">
    <property type="term" value="F:diguanylate cyclase activity"/>
    <property type="evidence" value="ECO:0007669"/>
    <property type="project" value="UniProtKB-EC"/>
</dbReference>
<dbReference type="OrthoDB" id="9803824at2"/>
<dbReference type="GO" id="GO:0005886">
    <property type="term" value="C:plasma membrane"/>
    <property type="evidence" value="ECO:0007669"/>
    <property type="project" value="TreeGrafter"/>
</dbReference>
<name>A0A5C5TYY1_9GAMM</name>
<evidence type="ECO:0000313" key="6">
    <source>
        <dbReference type="EMBL" id="TWT18994.1"/>
    </source>
</evidence>